<name>A0ABP7G7A7_9ACTN</name>
<dbReference type="GO" id="GO:0032259">
    <property type="term" value="P:methylation"/>
    <property type="evidence" value="ECO:0007669"/>
    <property type="project" value="UniProtKB-KW"/>
</dbReference>
<sequence>MPDTSEWMARGQGRAPVDLRTDRPHAARIYDALLGGKTNYGPDRAAAEQVASNIPTAQAAVRVNRSFMHRATRYLAEEAGVRQFLDIGTGIPTSPNLHEVAQAVAPDSRVVYVDNDPIVLAHSRALHTSEPVGRTAYIDADVSDPAGILASAQLRETLDLGRPVAVSMCLLLHWLPASEDPYAVVRHLLGALVPGSHLVITHLASDIDPTGVSGLESALAASGAGVRARTRDEVAGFFDGMEPAEPGLVVPQRWRPERVAPDVGVPEAGVADDAVPIWAGVAAKRA</sequence>
<comment type="caution">
    <text evidence="1">The sequence shown here is derived from an EMBL/GenBank/DDBJ whole genome shotgun (WGS) entry which is preliminary data.</text>
</comment>
<dbReference type="InterPro" id="IPR006764">
    <property type="entry name" value="SAM_dep_MeTrfase_SAV2177_type"/>
</dbReference>
<keyword evidence="2" id="KW-1185">Reference proteome</keyword>
<dbReference type="InterPro" id="IPR029063">
    <property type="entry name" value="SAM-dependent_MTases_sf"/>
</dbReference>
<evidence type="ECO:0000313" key="1">
    <source>
        <dbReference type="EMBL" id="GAA3755610.1"/>
    </source>
</evidence>
<keyword evidence="1" id="KW-0489">Methyltransferase</keyword>
<dbReference type="PIRSF" id="PIRSF017393">
    <property type="entry name" value="MTase_SAV2177"/>
    <property type="match status" value="1"/>
</dbReference>
<organism evidence="1 2">
    <name type="scientific">Streptomyces tremellae</name>
    <dbReference type="NCBI Taxonomy" id="1124239"/>
    <lineage>
        <taxon>Bacteria</taxon>
        <taxon>Bacillati</taxon>
        <taxon>Actinomycetota</taxon>
        <taxon>Actinomycetes</taxon>
        <taxon>Kitasatosporales</taxon>
        <taxon>Streptomycetaceae</taxon>
        <taxon>Streptomyces</taxon>
    </lineage>
</organism>
<dbReference type="SUPFAM" id="SSF53335">
    <property type="entry name" value="S-adenosyl-L-methionine-dependent methyltransferases"/>
    <property type="match status" value="1"/>
</dbReference>
<evidence type="ECO:0000313" key="2">
    <source>
        <dbReference type="Proteomes" id="UP001499884"/>
    </source>
</evidence>
<dbReference type="RefSeq" id="WP_345654037.1">
    <property type="nucleotide sequence ID" value="NZ_BAABEP010000067.1"/>
</dbReference>
<accession>A0ABP7G7A7</accession>
<protein>
    <submittedName>
        <fullName evidence="1">SAM-dependent methyltransferase</fullName>
    </submittedName>
</protein>
<dbReference type="Gene3D" id="3.40.50.150">
    <property type="entry name" value="Vaccinia Virus protein VP39"/>
    <property type="match status" value="1"/>
</dbReference>
<dbReference type="EMBL" id="BAABEP010000067">
    <property type="protein sequence ID" value="GAA3755610.1"/>
    <property type="molecule type" value="Genomic_DNA"/>
</dbReference>
<dbReference type="Pfam" id="PF04672">
    <property type="entry name" value="Methyltransf_19"/>
    <property type="match status" value="1"/>
</dbReference>
<reference evidence="2" key="1">
    <citation type="journal article" date="2019" name="Int. J. Syst. Evol. Microbiol.">
        <title>The Global Catalogue of Microorganisms (GCM) 10K type strain sequencing project: providing services to taxonomists for standard genome sequencing and annotation.</title>
        <authorList>
            <consortium name="The Broad Institute Genomics Platform"/>
            <consortium name="The Broad Institute Genome Sequencing Center for Infectious Disease"/>
            <person name="Wu L."/>
            <person name="Ma J."/>
        </authorList>
    </citation>
    <scope>NUCLEOTIDE SEQUENCE [LARGE SCALE GENOMIC DNA]</scope>
    <source>
        <strain evidence="2">JCM 30846</strain>
    </source>
</reference>
<keyword evidence="1" id="KW-0808">Transferase</keyword>
<gene>
    <name evidence="1" type="ORF">GCM10023082_58530</name>
</gene>
<proteinExistence type="predicted"/>
<dbReference type="Proteomes" id="UP001499884">
    <property type="component" value="Unassembled WGS sequence"/>
</dbReference>
<dbReference type="GO" id="GO:0008168">
    <property type="term" value="F:methyltransferase activity"/>
    <property type="evidence" value="ECO:0007669"/>
    <property type="project" value="UniProtKB-KW"/>
</dbReference>